<keyword evidence="1" id="KW-1133">Transmembrane helix</keyword>
<keyword evidence="3" id="KW-1185">Reference proteome</keyword>
<dbReference type="PANTHER" id="PTHR47027:SF20">
    <property type="entry name" value="REVERSE TRANSCRIPTASE-LIKE PROTEIN WITH RNA-DIRECTED DNA POLYMERASE DOMAIN"/>
    <property type="match status" value="1"/>
</dbReference>
<sequence>RRNRRTTDQIFCIHQILEKMCSLGYPLNVVRLIKLRLNETGSEVRIVKHLSNKKPANNRLSYGAAFSFAVEYAIRKVERWKFRICKIILLPVVVYGCEAWSLALREEHRLRMFENRVLSRIFRSKRGHVTGGWSKLHYEELHNLYSSPSVIRMIKSGRMRWAGQVARMGEKKNTCRILVGNSEGRRPLRKPRRGWVNNIKLDLREIERDGIDWIDLAQDRDQSRDIVNTVMNLWVP</sequence>
<comment type="caution">
    <text evidence="2">The sequence shown here is derived from an EMBL/GenBank/DDBJ whole genome shotgun (WGS) entry which is preliminary data.</text>
</comment>
<dbReference type="InParanoid" id="A0A2J7QLM6"/>
<feature type="transmembrane region" description="Helical" evidence="1">
    <location>
        <begin position="84"/>
        <end position="103"/>
    </location>
</feature>
<evidence type="ECO:0000313" key="2">
    <source>
        <dbReference type="EMBL" id="PNF29483.1"/>
    </source>
</evidence>
<reference evidence="2 3" key="1">
    <citation type="submission" date="2017-12" db="EMBL/GenBank/DDBJ databases">
        <title>Hemimetabolous genomes reveal molecular basis of termite eusociality.</title>
        <authorList>
            <person name="Harrison M.C."/>
            <person name="Jongepier E."/>
            <person name="Robertson H.M."/>
            <person name="Arning N."/>
            <person name="Bitard-Feildel T."/>
            <person name="Chao H."/>
            <person name="Childers C.P."/>
            <person name="Dinh H."/>
            <person name="Doddapaneni H."/>
            <person name="Dugan S."/>
            <person name="Gowin J."/>
            <person name="Greiner C."/>
            <person name="Han Y."/>
            <person name="Hu H."/>
            <person name="Hughes D.S.T."/>
            <person name="Huylmans A.-K."/>
            <person name="Kemena C."/>
            <person name="Kremer L.P.M."/>
            <person name="Lee S.L."/>
            <person name="Lopez-Ezquerra A."/>
            <person name="Mallet L."/>
            <person name="Monroy-Kuhn J.M."/>
            <person name="Moser A."/>
            <person name="Murali S.C."/>
            <person name="Muzny D.M."/>
            <person name="Otani S."/>
            <person name="Piulachs M.-D."/>
            <person name="Poelchau M."/>
            <person name="Qu J."/>
            <person name="Schaub F."/>
            <person name="Wada-Katsumata A."/>
            <person name="Worley K.C."/>
            <person name="Xie Q."/>
            <person name="Ylla G."/>
            <person name="Poulsen M."/>
            <person name="Gibbs R.A."/>
            <person name="Schal C."/>
            <person name="Richards S."/>
            <person name="Belles X."/>
            <person name="Korb J."/>
            <person name="Bornberg-Bauer E."/>
        </authorList>
    </citation>
    <scope>NUCLEOTIDE SEQUENCE [LARGE SCALE GENOMIC DNA]</scope>
    <source>
        <tissue evidence="2">Whole body</tissue>
    </source>
</reference>
<keyword evidence="1" id="KW-0472">Membrane</keyword>
<evidence type="ECO:0000313" key="3">
    <source>
        <dbReference type="Proteomes" id="UP000235965"/>
    </source>
</evidence>
<keyword evidence="1" id="KW-0812">Transmembrane</keyword>
<dbReference type="PANTHER" id="PTHR47027">
    <property type="entry name" value="REVERSE TRANSCRIPTASE DOMAIN-CONTAINING PROTEIN"/>
    <property type="match status" value="1"/>
</dbReference>
<evidence type="ECO:0008006" key="4">
    <source>
        <dbReference type="Google" id="ProtNLM"/>
    </source>
</evidence>
<dbReference type="EMBL" id="NEVH01013243">
    <property type="protein sequence ID" value="PNF29483.1"/>
    <property type="molecule type" value="Genomic_DNA"/>
</dbReference>
<evidence type="ECO:0000256" key="1">
    <source>
        <dbReference type="SAM" id="Phobius"/>
    </source>
</evidence>
<name>A0A2J7QLM6_9NEOP</name>
<dbReference type="AlphaFoldDB" id="A0A2J7QLM6"/>
<organism evidence="2 3">
    <name type="scientific">Cryptotermes secundus</name>
    <dbReference type="NCBI Taxonomy" id="105785"/>
    <lineage>
        <taxon>Eukaryota</taxon>
        <taxon>Metazoa</taxon>
        <taxon>Ecdysozoa</taxon>
        <taxon>Arthropoda</taxon>
        <taxon>Hexapoda</taxon>
        <taxon>Insecta</taxon>
        <taxon>Pterygota</taxon>
        <taxon>Neoptera</taxon>
        <taxon>Polyneoptera</taxon>
        <taxon>Dictyoptera</taxon>
        <taxon>Blattodea</taxon>
        <taxon>Blattoidea</taxon>
        <taxon>Termitoidae</taxon>
        <taxon>Kalotermitidae</taxon>
        <taxon>Cryptotermitinae</taxon>
        <taxon>Cryptotermes</taxon>
    </lineage>
</organism>
<protein>
    <recommendedName>
        <fullName evidence="4">Endonuclease-reverse transcriptase</fullName>
    </recommendedName>
</protein>
<feature type="non-terminal residue" evidence="2">
    <location>
        <position position="1"/>
    </location>
</feature>
<dbReference type="Proteomes" id="UP000235965">
    <property type="component" value="Unassembled WGS sequence"/>
</dbReference>
<proteinExistence type="predicted"/>
<accession>A0A2J7QLM6</accession>
<gene>
    <name evidence="2" type="ORF">B7P43_G04554</name>
</gene>